<comment type="caution">
    <text evidence="7">The sequence shown here is derived from an EMBL/GenBank/DDBJ whole genome shotgun (WGS) entry which is preliminary data.</text>
</comment>
<comment type="subcellular location">
    <subcellularLocation>
        <location evidence="1">Membrane</location>
        <topology evidence="1">Single-pass membrane protein</topology>
    </subcellularLocation>
</comment>
<name>A0A4Y7TVF3_COPMI</name>
<keyword evidence="2 6" id="KW-0812">Transmembrane</keyword>
<dbReference type="Proteomes" id="UP000298030">
    <property type="component" value="Unassembled WGS sequence"/>
</dbReference>
<dbReference type="EMBL" id="QPFP01000003">
    <property type="protein sequence ID" value="TEB37858.1"/>
    <property type="molecule type" value="Genomic_DNA"/>
</dbReference>
<accession>A0A4Y7TVF3</accession>
<dbReference type="GO" id="GO:0071944">
    <property type="term" value="C:cell periphery"/>
    <property type="evidence" value="ECO:0007669"/>
    <property type="project" value="UniProtKB-ARBA"/>
</dbReference>
<evidence type="ECO:0000256" key="3">
    <source>
        <dbReference type="ARBA" id="ARBA00022989"/>
    </source>
</evidence>
<dbReference type="CDD" id="cd12087">
    <property type="entry name" value="TM_EGFR-like"/>
    <property type="match status" value="1"/>
</dbReference>
<dbReference type="GO" id="GO:0016020">
    <property type="term" value="C:membrane"/>
    <property type="evidence" value="ECO:0007669"/>
    <property type="project" value="UniProtKB-SubCell"/>
</dbReference>
<dbReference type="STRING" id="71717.A0A4Y7TVF3"/>
<evidence type="ECO:0000313" key="8">
    <source>
        <dbReference type="Proteomes" id="UP000298030"/>
    </source>
</evidence>
<keyword evidence="8" id="KW-1185">Reference proteome</keyword>
<feature type="compositionally biased region" description="Low complexity" evidence="5">
    <location>
        <begin position="94"/>
        <end position="105"/>
    </location>
</feature>
<dbReference type="AlphaFoldDB" id="A0A4Y7TVF3"/>
<feature type="transmembrane region" description="Helical" evidence="6">
    <location>
        <begin position="120"/>
        <end position="145"/>
    </location>
</feature>
<proteinExistence type="predicted"/>
<keyword evidence="4 6" id="KW-0472">Membrane</keyword>
<evidence type="ECO:0000313" key="7">
    <source>
        <dbReference type="EMBL" id="TEB37858.1"/>
    </source>
</evidence>
<evidence type="ECO:0000256" key="1">
    <source>
        <dbReference type="ARBA" id="ARBA00004167"/>
    </source>
</evidence>
<sequence>MNSNEARYIPVHLYQVRALAFAAQYSTRCRAHARFAKETDTYVVYISLFPRDIPPTITVPAWAFLDIENEDTFNATTAELLAGSLPDVLPLPPASTTTATQSTPTGSPNPSKAPDHGDNAGAIAGGVIGAVVGLALIFGLTFILFRSYYRRRRPAVSSSPPSITVDEAPRPQDPIRNYAASFAHYGPPPSGRSYGDDVSLRSLSLAPTT</sequence>
<keyword evidence="3 6" id="KW-1133">Transmembrane helix</keyword>
<evidence type="ECO:0000256" key="5">
    <source>
        <dbReference type="SAM" id="MobiDB-lite"/>
    </source>
</evidence>
<organism evidence="7 8">
    <name type="scientific">Coprinellus micaceus</name>
    <name type="common">Glistening ink-cap mushroom</name>
    <name type="synonym">Coprinus micaceus</name>
    <dbReference type="NCBI Taxonomy" id="71717"/>
    <lineage>
        <taxon>Eukaryota</taxon>
        <taxon>Fungi</taxon>
        <taxon>Dikarya</taxon>
        <taxon>Basidiomycota</taxon>
        <taxon>Agaricomycotina</taxon>
        <taxon>Agaricomycetes</taxon>
        <taxon>Agaricomycetidae</taxon>
        <taxon>Agaricales</taxon>
        <taxon>Agaricineae</taxon>
        <taxon>Psathyrellaceae</taxon>
        <taxon>Coprinellus</taxon>
    </lineage>
</organism>
<gene>
    <name evidence="7" type="ORF">FA13DRAFT_1867632</name>
</gene>
<protein>
    <submittedName>
        <fullName evidence="7">Uncharacterized protein</fullName>
    </submittedName>
</protein>
<evidence type="ECO:0000256" key="6">
    <source>
        <dbReference type="SAM" id="Phobius"/>
    </source>
</evidence>
<evidence type="ECO:0000256" key="4">
    <source>
        <dbReference type="ARBA" id="ARBA00023136"/>
    </source>
</evidence>
<feature type="region of interest" description="Disordered" evidence="5">
    <location>
        <begin position="92"/>
        <end position="118"/>
    </location>
</feature>
<evidence type="ECO:0000256" key="2">
    <source>
        <dbReference type="ARBA" id="ARBA00022692"/>
    </source>
</evidence>
<dbReference type="PANTHER" id="PTHR15549">
    <property type="entry name" value="PAIRED IMMUNOGLOBULIN-LIKE TYPE 2 RECEPTOR"/>
    <property type="match status" value="1"/>
</dbReference>
<reference evidence="7 8" key="1">
    <citation type="journal article" date="2019" name="Nat. Ecol. Evol.">
        <title>Megaphylogeny resolves global patterns of mushroom evolution.</title>
        <authorList>
            <person name="Varga T."/>
            <person name="Krizsan K."/>
            <person name="Foldi C."/>
            <person name="Dima B."/>
            <person name="Sanchez-Garcia M."/>
            <person name="Sanchez-Ramirez S."/>
            <person name="Szollosi G.J."/>
            <person name="Szarkandi J.G."/>
            <person name="Papp V."/>
            <person name="Albert L."/>
            <person name="Andreopoulos W."/>
            <person name="Angelini C."/>
            <person name="Antonin V."/>
            <person name="Barry K.W."/>
            <person name="Bougher N.L."/>
            <person name="Buchanan P."/>
            <person name="Buyck B."/>
            <person name="Bense V."/>
            <person name="Catcheside P."/>
            <person name="Chovatia M."/>
            <person name="Cooper J."/>
            <person name="Damon W."/>
            <person name="Desjardin D."/>
            <person name="Finy P."/>
            <person name="Geml J."/>
            <person name="Haridas S."/>
            <person name="Hughes K."/>
            <person name="Justo A."/>
            <person name="Karasinski D."/>
            <person name="Kautmanova I."/>
            <person name="Kiss B."/>
            <person name="Kocsube S."/>
            <person name="Kotiranta H."/>
            <person name="LaButti K.M."/>
            <person name="Lechner B.E."/>
            <person name="Liimatainen K."/>
            <person name="Lipzen A."/>
            <person name="Lukacs Z."/>
            <person name="Mihaltcheva S."/>
            <person name="Morgado L.N."/>
            <person name="Niskanen T."/>
            <person name="Noordeloos M.E."/>
            <person name="Ohm R.A."/>
            <person name="Ortiz-Santana B."/>
            <person name="Ovrebo C."/>
            <person name="Racz N."/>
            <person name="Riley R."/>
            <person name="Savchenko A."/>
            <person name="Shiryaev A."/>
            <person name="Soop K."/>
            <person name="Spirin V."/>
            <person name="Szebenyi C."/>
            <person name="Tomsovsky M."/>
            <person name="Tulloss R.E."/>
            <person name="Uehling J."/>
            <person name="Grigoriev I.V."/>
            <person name="Vagvolgyi C."/>
            <person name="Papp T."/>
            <person name="Martin F.M."/>
            <person name="Miettinen O."/>
            <person name="Hibbett D.S."/>
            <person name="Nagy L.G."/>
        </authorList>
    </citation>
    <scope>NUCLEOTIDE SEQUENCE [LARGE SCALE GENOMIC DNA]</scope>
    <source>
        <strain evidence="7 8">FP101781</strain>
    </source>
</reference>
<dbReference type="InterPro" id="IPR051694">
    <property type="entry name" value="Immunoregulatory_rcpt-like"/>
</dbReference>
<feature type="region of interest" description="Disordered" evidence="5">
    <location>
        <begin position="154"/>
        <end position="174"/>
    </location>
</feature>